<dbReference type="EMBL" id="OV651818">
    <property type="protein sequence ID" value="CAH1112105.1"/>
    <property type="molecule type" value="Genomic_DNA"/>
</dbReference>
<evidence type="ECO:0000313" key="2">
    <source>
        <dbReference type="EMBL" id="CAH1112105.1"/>
    </source>
</evidence>
<dbReference type="OrthoDB" id="6730012at2759"/>
<proteinExistence type="predicted"/>
<evidence type="ECO:0000256" key="1">
    <source>
        <dbReference type="SAM" id="MobiDB-lite"/>
    </source>
</evidence>
<dbReference type="Proteomes" id="UP001153636">
    <property type="component" value="Chromosome 6"/>
</dbReference>
<name>A0A9P0D835_9CUCU</name>
<reference evidence="2" key="1">
    <citation type="submission" date="2022-01" db="EMBL/GenBank/DDBJ databases">
        <authorList>
            <person name="King R."/>
        </authorList>
    </citation>
    <scope>NUCLEOTIDE SEQUENCE</scope>
</reference>
<feature type="compositionally biased region" description="Polar residues" evidence="1">
    <location>
        <begin position="192"/>
        <end position="206"/>
    </location>
</feature>
<evidence type="ECO:0000313" key="3">
    <source>
        <dbReference type="Proteomes" id="UP001153636"/>
    </source>
</evidence>
<protein>
    <submittedName>
        <fullName evidence="2">Uncharacterized protein</fullName>
    </submittedName>
</protein>
<sequence>MSCNIVDTIGTGDCEKIEKNYKSEENFANVIASELVSEIIDNALDVVEELEAKSVKNVGDILENLSNKFQELAISEEKSKISEIMEGSHASTFGVGDHIDANKEVSTPPGIRQPPVEKKSRLTDLVKNSKHLWAKLMLNEHKDETRDSKSEKILRVVDLDCKEQPFKAVKSEQLPEDLPLPRSDSEDILNSPDENNSLDEINLSSSHGDEIKKTMTFPLAGSSGKSLMECYRTIKLTADLKKKKWNIGTKIVNYIRKQQAKRQGKGVSEGIEITPQADQS</sequence>
<organism evidence="2 3">
    <name type="scientific">Psylliodes chrysocephalus</name>
    <dbReference type="NCBI Taxonomy" id="3402493"/>
    <lineage>
        <taxon>Eukaryota</taxon>
        <taxon>Metazoa</taxon>
        <taxon>Ecdysozoa</taxon>
        <taxon>Arthropoda</taxon>
        <taxon>Hexapoda</taxon>
        <taxon>Insecta</taxon>
        <taxon>Pterygota</taxon>
        <taxon>Neoptera</taxon>
        <taxon>Endopterygota</taxon>
        <taxon>Coleoptera</taxon>
        <taxon>Polyphaga</taxon>
        <taxon>Cucujiformia</taxon>
        <taxon>Chrysomeloidea</taxon>
        <taxon>Chrysomelidae</taxon>
        <taxon>Galerucinae</taxon>
        <taxon>Alticini</taxon>
        <taxon>Psylliodes</taxon>
    </lineage>
</organism>
<gene>
    <name evidence="2" type="ORF">PSYICH_LOCUS12297</name>
</gene>
<dbReference type="AlphaFoldDB" id="A0A9P0D835"/>
<accession>A0A9P0D835</accession>
<feature type="region of interest" description="Disordered" evidence="1">
    <location>
        <begin position="172"/>
        <end position="209"/>
    </location>
</feature>
<keyword evidence="3" id="KW-1185">Reference proteome</keyword>